<feature type="transmembrane region" description="Helical" evidence="1">
    <location>
        <begin position="1398"/>
        <end position="1422"/>
    </location>
</feature>
<feature type="transmembrane region" description="Helical" evidence="1">
    <location>
        <begin position="796"/>
        <end position="813"/>
    </location>
</feature>
<dbReference type="Proteomes" id="UP000202259">
    <property type="component" value="Chromosome"/>
</dbReference>
<organism evidence="2 3">
    <name type="scientific">Cognaticolwellia beringensis</name>
    <dbReference type="NCBI Taxonomy" id="1967665"/>
    <lineage>
        <taxon>Bacteria</taxon>
        <taxon>Pseudomonadati</taxon>
        <taxon>Pseudomonadota</taxon>
        <taxon>Gammaproteobacteria</taxon>
        <taxon>Alteromonadales</taxon>
        <taxon>Colwelliaceae</taxon>
        <taxon>Cognaticolwellia</taxon>
    </lineage>
</organism>
<evidence type="ECO:0000256" key="1">
    <source>
        <dbReference type="SAM" id="Phobius"/>
    </source>
</evidence>
<dbReference type="KEGG" id="cber:B5D82_17295"/>
<dbReference type="EMBL" id="CP020465">
    <property type="protein sequence ID" value="ASP49371.1"/>
    <property type="molecule type" value="Genomic_DNA"/>
</dbReference>
<dbReference type="RefSeq" id="WP_081153290.1">
    <property type="nucleotide sequence ID" value="NZ_CP020465.1"/>
</dbReference>
<feature type="transmembrane region" description="Helical" evidence="1">
    <location>
        <begin position="867"/>
        <end position="887"/>
    </location>
</feature>
<gene>
    <name evidence="2" type="ORF">B5D82_17295</name>
</gene>
<keyword evidence="1" id="KW-0472">Membrane</keyword>
<keyword evidence="1" id="KW-1133">Transmembrane helix</keyword>
<feature type="transmembrane region" description="Helical" evidence="1">
    <location>
        <begin position="825"/>
        <end position="846"/>
    </location>
</feature>
<feature type="transmembrane region" description="Helical" evidence="1">
    <location>
        <begin position="1375"/>
        <end position="1392"/>
    </location>
</feature>
<evidence type="ECO:0000313" key="2">
    <source>
        <dbReference type="EMBL" id="ASP49371.1"/>
    </source>
</evidence>
<feature type="transmembrane region" description="Helical" evidence="1">
    <location>
        <begin position="1010"/>
        <end position="1028"/>
    </location>
</feature>
<feature type="transmembrane region" description="Helical" evidence="1">
    <location>
        <begin position="303"/>
        <end position="321"/>
    </location>
</feature>
<keyword evidence="3" id="KW-1185">Reference proteome</keyword>
<feature type="transmembrane region" description="Helical" evidence="1">
    <location>
        <begin position="21"/>
        <end position="40"/>
    </location>
</feature>
<sequence length="1428" mass="162889">MPSSIIATQPSSSQPRVRSRTWIYLFLGILFIAGFAYFRFVNVQTSFINNDFYRVLYEASNRFNENLNSLSKMHESGESQVAIRSLLPSYKRVKRTSNVDPVVPDGEYRYQISGQDILVFTSTYKAELNNEDIVPETVQGFSQYLFANKSGKVVAKGGGEKTISIVQMDDINLQLKKQSQKFNINFSNDKSNSDKEEANLPSYSSHVDMQLSYGDFRIFIFPFSLDTTLYQTKTNEVGSKLEQLYLVGLLPKQQLSKKGSGQWNISLLVVSLVSLIFMWTLIRLVLLPENHSITRFYQGLSQFASYGFYIVLVAMILSYLTQSGLQAHKTLTAQDHAGKIARQLEGELREVFNDLSRYRGFYASFVNSINQLQDEHVNQQDPLHPLDWPFDETITEINKALMILSDDLKSNCQGCSLNRIPPHFLAATSWKADIEEQSGINKISTKDAENLKKLVSYQAKPEELGVMSFFSGKLEATFDYKNEVFSSNAPREGSSNDFKEPKEGRCTNYITRREQSCNDFNAPKILTIFAANKQGVTNLPSIYYQESNSRPQAFNISHRNYYKRVRDYRGWRVDFYNKDITNCEKEVKECKKESFKNIYIQRLLNINDGTRGTTISVPMHQPHDDMNVDMSVAGYVLGADVVLPSVSLSPPGPFDLISMIVDRNTGDVLFHSDESRSLVENLFFAGNDSSTISQWIKAGLDNYSGADAKQLQGFYHGQPGKYTLAPSIIDSWAIVVFSPNDSLDSFMTNQFMYIVISFILVLALSFAIANFPRYWRTASEIKRKMALPKQLDNKRIMLICTALFTTNYGVFYISQLLQINSKVEYLYWLIPMITVIVLMFFIHYFYIKHFSKFVDTDSEKTTFKRGALLFVLGFGVTAWLHFGYLQYTGSMPLSTLNFNYEQQRCSGINKERRELTNMALKRYPNSVTQKRIPPTELLQVGEKLKAALSTEYDACQKILSVVEPSDYPKLNTLNNTLFGWGWFNTYILATDNDVYSEQGEKLKTEIESGLIFLSLVVLLALVWLWFYFNRKILWPKIYCPSGFLGHINHLCSSVAHMTHGQPEENLLIKIDTTQLGGVGLALLIRQQQADEHLEEKLTLVTGFDELFKISPILQLFSSQKTYLPNLKIDMQRDSSSDLLSVQIWDIETCLEKVKFRQCLLDLIMELKSLTISNKLQSFTIYSGFRSLRRVKMKDSLSDINPSIPEHAEYMSWSECLMDFTVSVIEDLQHNIDSRMLANEIKYIPELKYLNKYVNKALKPERRKRDWSLNDSDLSESGWATINFILLHADALYRFKWESCSGSEKVALYNLAKKHHLNPSNTDMIEHLAINGMIKVKHDYLEIINKSFAQFVLQAESKETMQELVSIGEAGVWKNYRLPLALFIVVIVGGIALTSGESIFIIIASIAGVLGTLGSLTSSANMLKGQFKE</sequence>
<accession>A0A222GC49</accession>
<feature type="transmembrane region" description="Helical" evidence="1">
    <location>
        <begin position="263"/>
        <end position="282"/>
    </location>
</feature>
<feature type="transmembrane region" description="Helical" evidence="1">
    <location>
        <begin position="751"/>
        <end position="775"/>
    </location>
</feature>
<reference evidence="2 3" key="1">
    <citation type="submission" date="2017-08" db="EMBL/GenBank/DDBJ databases">
        <title>Complete genome of Colwellia sp. NB097-1, a psychrophile bacterium ioslated from Bering Sea.</title>
        <authorList>
            <person name="Chen X."/>
        </authorList>
    </citation>
    <scope>NUCLEOTIDE SEQUENCE [LARGE SCALE GENOMIC DNA]</scope>
    <source>
        <strain evidence="2 3">NB097-1</strain>
    </source>
</reference>
<evidence type="ECO:0000313" key="3">
    <source>
        <dbReference type="Proteomes" id="UP000202259"/>
    </source>
</evidence>
<proteinExistence type="predicted"/>
<keyword evidence="1" id="KW-0812">Transmembrane</keyword>
<dbReference type="OrthoDB" id="7481928at2"/>
<protein>
    <submittedName>
        <fullName evidence="2">Uncharacterized protein</fullName>
    </submittedName>
</protein>
<name>A0A222GC49_9GAMM</name>